<dbReference type="EMBL" id="AP027080">
    <property type="protein sequence ID" value="BDU72520.1"/>
    <property type="molecule type" value="Genomic_DNA"/>
</dbReference>
<dbReference type="Pfam" id="PF01075">
    <property type="entry name" value="Glyco_transf_9"/>
    <property type="match status" value="1"/>
</dbReference>
<dbReference type="GO" id="GO:0009244">
    <property type="term" value="P:lipopolysaccharide core region biosynthetic process"/>
    <property type="evidence" value="ECO:0007669"/>
    <property type="project" value="TreeGrafter"/>
</dbReference>
<organism evidence="3 4">
    <name type="scientific">Mesoterricola silvestris</name>
    <dbReference type="NCBI Taxonomy" id="2927979"/>
    <lineage>
        <taxon>Bacteria</taxon>
        <taxon>Pseudomonadati</taxon>
        <taxon>Acidobacteriota</taxon>
        <taxon>Holophagae</taxon>
        <taxon>Holophagales</taxon>
        <taxon>Holophagaceae</taxon>
        <taxon>Mesoterricola</taxon>
    </lineage>
</organism>
<dbReference type="PANTHER" id="PTHR30160:SF7">
    <property type="entry name" value="ADP-HEPTOSE--LPS HEPTOSYLTRANSFERASE 2"/>
    <property type="match status" value="1"/>
</dbReference>
<dbReference type="InterPro" id="IPR051199">
    <property type="entry name" value="LPS_LOS_Heptosyltrfase"/>
</dbReference>
<dbReference type="SUPFAM" id="SSF53756">
    <property type="entry name" value="UDP-Glycosyltransferase/glycogen phosphorylase"/>
    <property type="match status" value="1"/>
</dbReference>
<dbReference type="AlphaFoldDB" id="A0AA48GN08"/>
<keyword evidence="4" id="KW-1185">Reference proteome</keyword>
<evidence type="ECO:0000313" key="3">
    <source>
        <dbReference type="EMBL" id="BDU72520.1"/>
    </source>
</evidence>
<dbReference type="KEGG" id="msil:METEAL_16940"/>
<evidence type="ECO:0000256" key="2">
    <source>
        <dbReference type="ARBA" id="ARBA00022679"/>
    </source>
</evidence>
<evidence type="ECO:0000313" key="4">
    <source>
        <dbReference type="Proteomes" id="UP001238179"/>
    </source>
</evidence>
<evidence type="ECO:0000256" key="1">
    <source>
        <dbReference type="ARBA" id="ARBA00022676"/>
    </source>
</evidence>
<accession>A0AA48GN08</accession>
<protein>
    <submittedName>
        <fullName evidence="3">Uncharacterized protein</fullName>
    </submittedName>
</protein>
<keyword evidence="2" id="KW-0808">Transferase</keyword>
<dbReference type="RefSeq" id="WP_316415428.1">
    <property type="nucleotide sequence ID" value="NZ_AP027080.1"/>
</dbReference>
<dbReference type="GO" id="GO:0005829">
    <property type="term" value="C:cytosol"/>
    <property type="evidence" value="ECO:0007669"/>
    <property type="project" value="TreeGrafter"/>
</dbReference>
<keyword evidence="1" id="KW-0328">Glycosyltransferase</keyword>
<dbReference type="InterPro" id="IPR002201">
    <property type="entry name" value="Glyco_trans_9"/>
</dbReference>
<dbReference type="GO" id="GO:0008713">
    <property type="term" value="F:ADP-heptose-lipopolysaccharide heptosyltransferase activity"/>
    <property type="evidence" value="ECO:0007669"/>
    <property type="project" value="TreeGrafter"/>
</dbReference>
<dbReference type="CDD" id="cd03789">
    <property type="entry name" value="GT9_LPS_heptosyltransferase"/>
    <property type="match status" value="1"/>
</dbReference>
<gene>
    <name evidence="3" type="ORF">METEAL_16940</name>
</gene>
<dbReference type="PANTHER" id="PTHR30160">
    <property type="entry name" value="TETRAACYLDISACCHARIDE 4'-KINASE-RELATED"/>
    <property type="match status" value="1"/>
</dbReference>
<proteinExistence type="predicted"/>
<dbReference type="Proteomes" id="UP001238179">
    <property type="component" value="Chromosome"/>
</dbReference>
<name>A0AA48GN08_9BACT</name>
<sequence>MNDAVPMGAHWVRFPRFFGDAMMIHGAIARLRAAGLPLVAWGPAWIVDLFEGSADYLAAVPDPQRKYSPLKAARLLRAHRPASLINFPKSSRPAVAGFLARVPLRLGCGDGGASLLYTQSIPFYKLDTPFVERYRMAVARAFPQWPEPPAFLPFRPRAAAMAEAAERKAALGLGDYVILAPGANCACKRLSVESFGALGARLVAAGITPVILGAGPVDAMLAAQIHARVPRSVDLTNQGGLALSAAWIAGARALIGMDSGLAHIAAGCGIPTVAIFGPTRPRHSAPWGPRVRTPRKEGLACLECMGVVCVVEGNPCMTTLDDDYLWGELQAVLP</sequence>
<dbReference type="Gene3D" id="3.40.50.2000">
    <property type="entry name" value="Glycogen Phosphorylase B"/>
    <property type="match status" value="2"/>
</dbReference>
<reference evidence="4" key="1">
    <citation type="journal article" date="2023" name="Int. J. Syst. Evol. Microbiol.">
        <title>Mesoterricola silvestris gen. nov., sp. nov., Mesoterricola sediminis sp. nov., Geothrix oryzae sp. nov., Geothrix edaphica sp. nov., Geothrix rubra sp. nov., and Geothrix limicola sp. nov., six novel members of Acidobacteriota isolated from soils.</title>
        <authorList>
            <person name="Itoh H."/>
            <person name="Sugisawa Y."/>
            <person name="Mise K."/>
            <person name="Xu Z."/>
            <person name="Kuniyasu M."/>
            <person name="Ushijima N."/>
            <person name="Kawano K."/>
            <person name="Kobayashi E."/>
            <person name="Shiratori Y."/>
            <person name="Masuda Y."/>
            <person name="Senoo K."/>
        </authorList>
    </citation>
    <scope>NUCLEOTIDE SEQUENCE [LARGE SCALE GENOMIC DNA]</scope>
    <source>
        <strain evidence="4">W79</strain>
    </source>
</reference>